<dbReference type="EMBL" id="CAUEEQ010076778">
    <property type="protein sequence ID" value="CAJ0966764.1"/>
    <property type="molecule type" value="Genomic_DNA"/>
</dbReference>
<keyword evidence="4 9" id="KW-0812">Transmembrane</keyword>
<feature type="transmembrane region" description="Helical" evidence="10">
    <location>
        <begin position="204"/>
        <end position="224"/>
    </location>
</feature>
<keyword evidence="2 10" id="KW-1003">Cell membrane</keyword>
<reference evidence="12" key="1">
    <citation type="submission" date="2023-07" db="EMBL/GenBank/DDBJ databases">
        <authorList>
            <person name="Stuckert A."/>
        </authorList>
    </citation>
    <scope>NUCLEOTIDE SEQUENCE</scope>
</reference>
<dbReference type="Pfam" id="PF13853">
    <property type="entry name" value="7tm_4"/>
    <property type="match status" value="1"/>
</dbReference>
<sequence length="244" mass="27620">MHSSDSERTRSVGNRFLDPGANRRSISYMACTLQIYVILLVEGSECQLLTVMAYDRYVAICQPLHYPVLMRWGNCYKLVALVFILTFMLCTLPAMVNPITICYNRMNHFMCEILAFIKLSCKSISSSELQIFSVSFITLLLPLVLILLSYSAIISSVLKLRSVGRSKAFSTCTSHLLVVALYFGTVMLMYFGPSSMYSTNQEKYSSIFYVIVSPMLNPLIYTLNNREVKDTIKKILTVLKPSIS</sequence>
<feature type="transmembrane region" description="Helical" evidence="10">
    <location>
        <begin position="129"/>
        <end position="153"/>
    </location>
</feature>
<dbReference type="PROSITE" id="PS50262">
    <property type="entry name" value="G_PROTEIN_RECEP_F1_2"/>
    <property type="match status" value="1"/>
</dbReference>
<comment type="caution">
    <text evidence="10">Lacks conserved residue(s) required for the propagation of feature annotation.</text>
</comment>
<keyword evidence="3 10" id="KW-0716">Sensory transduction</keyword>
<evidence type="ECO:0000256" key="3">
    <source>
        <dbReference type="ARBA" id="ARBA00022606"/>
    </source>
</evidence>
<keyword evidence="9" id="KW-0675">Receptor</keyword>
<evidence type="ECO:0000256" key="4">
    <source>
        <dbReference type="ARBA" id="ARBA00022692"/>
    </source>
</evidence>
<dbReference type="PROSITE" id="PS00237">
    <property type="entry name" value="G_PROTEIN_RECEP_F1_1"/>
    <property type="match status" value="1"/>
</dbReference>
<accession>A0ABN9MJ93</accession>
<dbReference type="Gene3D" id="1.20.1070.10">
    <property type="entry name" value="Rhodopsin 7-helix transmembrane proteins"/>
    <property type="match status" value="1"/>
</dbReference>
<evidence type="ECO:0000256" key="2">
    <source>
        <dbReference type="ARBA" id="ARBA00022475"/>
    </source>
</evidence>
<dbReference type="InterPro" id="IPR017452">
    <property type="entry name" value="GPCR_Rhodpsn_7TM"/>
</dbReference>
<evidence type="ECO:0000313" key="13">
    <source>
        <dbReference type="Proteomes" id="UP001176940"/>
    </source>
</evidence>
<organism evidence="12 13">
    <name type="scientific">Ranitomeya imitator</name>
    <name type="common">mimic poison frog</name>
    <dbReference type="NCBI Taxonomy" id="111125"/>
    <lineage>
        <taxon>Eukaryota</taxon>
        <taxon>Metazoa</taxon>
        <taxon>Chordata</taxon>
        <taxon>Craniata</taxon>
        <taxon>Vertebrata</taxon>
        <taxon>Euteleostomi</taxon>
        <taxon>Amphibia</taxon>
        <taxon>Batrachia</taxon>
        <taxon>Anura</taxon>
        <taxon>Neobatrachia</taxon>
        <taxon>Hyloidea</taxon>
        <taxon>Dendrobatidae</taxon>
        <taxon>Dendrobatinae</taxon>
        <taxon>Ranitomeya</taxon>
    </lineage>
</organism>
<evidence type="ECO:0000256" key="1">
    <source>
        <dbReference type="ARBA" id="ARBA00004651"/>
    </source>
</evidence>
<comment type="caution">
    <text evidence="12">The sequence shown here is derived from an EMBL/GenBank/DDBJ whole genome shotgun (WGS) entry which is preliminary data.</text>
</comment>
<evidence type="ECO:0000256" key="7">
    <source>
        <dbReference type="ARBA" id="ARBA00023136"/>
    </source>
</evidence>
<dbReference type="Proteomes" id="UP001176940">
    <property type="component" value="Unassembled WGS sequence"/>
</dbReference>
<dbReference type="SUPFAM" id="SSF81321">
    <property type="entry name" value="Family A G protein-coupled receptor-like"/>
    <property type="match status" value="1"/>
</dbReference>
<keyword evidence="9" id="KW-0297">G-protein coupled receptor</keyword>
<feature type="transmembrane region" description="Helical" evidence="10">
    <location>
        <begin position="174"/>
        <end position="192"/>
    </location>
</feature>
<keyword evidence="7 10" id="KW-0472">Membrane</keyword>
<feature type="domain" description="G-protein coupled receptors family 1 profile" evidence="11">
    <location>
        <begin position="1"/>
        <end position="221"/>
    </location>
</feature>
<keyword evidence="5 10" id="KW-0552">Olfaction</keyword>
<evidence type="ECO:0000259" key="11">
    <source>
        <dbReference type="PROSITE" id="PS50262"/>
    </source>
</evidence>
<dbReference type="PRINTS" id="PR00237">
    <property type="entry name" value="GPCRRHODOPSN"/>
</dbReference>
<evidence type="ECO:0000256" key="5">
    <source>
        <dbReference type="ARBA" id="ARBA00022725"/>
    </source>
</evidence>
<dbReference type="InterPro" id="IPR000725">
    <property type="entry name" value="Olfact_rcpt"/>
</dbReference>
<keyword evidence="8 9" id="KW-0807">Transducer</keyword>
<keyword evidence="6 10" id="KW-1133">Transmembrane helix</keyword>
<feature type="transmembrane region" description="Helical" evidence="10">
    <location>
        <begin position="78"/>
        <end position="96"/>
    </location>
</feature>
<proteinExistence type="inferred from homology"/>
<keyword evidence="13" id="KW-1185">Reference proteome</keyword>
<comment type="similarity">
    <text evidence="9">Belongs to the G-protein coupled receptor 1 family.</text>
</comment>
<gene>
    <name evidence="12" type="ORF">RIMI_LOCUS21624838</name>
</gene>
<name>A0ABN9MJ93_9NEOB</name>
<evidence type="ECO:0000256" key="10">
    <source>
        <dbReference type="RuleBase" id="RU363047"/>
    </source>
</evidence>
<evidence type="ECO:0000256" key="6">
    <source>
        <dbReference type="ARBA" id="ARBA00022989"/>
    </source>
</evidence>
<dbReference type="PANTHER" id="PTHR26453">
    <property type="entry name" value="OLFACTORY RECEPTOR"/>
    <property type="match status" value="1"/>
</dbReference>
<protein>
    <recommendedName>
        <fullName evidence="10">Olfactory receptor</fullName>
    </recommendedName>
</protein>
<evidence type="ECO:0000256" key="8">
    <source>
        <dbReference type="ARBA" id="ARBA00023224"/>
    </source>
</evidence>
<dbReference type="PRINTS" id="PR00245">
    <property type="entry name" value="OLFACTORYR"/>
</dbReference>
<evidence type="ECO:0000313" key="12">
    <source>
        <dbReference type="EMBL" id="CAJ0966764.1"/>
    </source>
</evidence>
<dbReference type="InterPro" id="IPR000276">
    <property type="entry name" value="GPCR_Rhodpsn"/>
</dbReference>
<evidence type="ECO:0000256" key="9">
    <source>
        <dbReference type="RuleBase" id="RU000688"/>
    </source>
</evidence>
<comment type="subcellular location">
    <subcellularLocation>
        <location evidence="1 10">Cell membrane</location>
        <topology evidence="1 10">Multi-pass membrane protein</topology>
    </subcellularLocation>
</comment>